<dbReference type="Proteomes" id="UP000033956">
    <property type="component" value="Unassembled WGS sequence"/>
</dbReference>
<dbReference type="SUPFAM" id="SSF50621">
    <property type="entry name" value="Alanine racemase C-terminal domain-like"/>
    <property type="match status" value="1"/>
</dbReference>
<dbReference type="InterPro" id="IPR001608">
    <property type="entry name" value="Ala_racemase_N"/>
</dbReference>
<protein>
    <submittedName>
        <fullName evidence="6">Alanine racemase</fullName>
        <ecNumber evidence="6">5.1.1.1</ecNumber>
    </submittedName>
</protein>
<dbReference type="GO" id="GO:0005829">
    <property type="term" value="C:cytosol"/>
    <property type="evidence" value="ECO:0007669"/>
    <property type="project" value="TreeGrafter"/>
</dbReference>
<dbReference type="PROSITE" id="PS00395">
    <property type="entry name" value="ALANINE_RACEMASE"/>
    <property type="match status" value="1"/>
</dbReference>
<organism evidence="6 7">
    <name type="scientific">Microbacterium terrae</name>
    <dbReference type="NCBI Taxonomy" id="69369"/>
    <lineage>
        <taxon>Bacteria</taxon>
        <taxon>Bacillati</taxon>
        <taxon>Actinomycetota</taxon>
        <taxon>Actinomycetes</taxon>
        <taxon>Micrococcales</taxon>
        <taxon>Microbacteriaceae</taxon>
        <taxon>Microbacterium</taxon>
    </lineage>
</organism>
<feature type="domain" description="Alanine racemase N-terminal" evidence="5">
    <location>
        <begin position="7"/>
        <end position="226"/>
    </location>
</feature>
<dbReference type="OrthoDB" id="9813814at2"/>
<dbReference type="GO" id="GO:0009252">
    <property type="term" value="P:peptidoglycan biosynthetic process"/>
    <property type="evidence" value="ECO:0007669"/>
    <property type="project" value="TreeGrafter"/>
</dbReference>
<dbReference type="PANTHER" id="PTHR30511:SF0">
    <property type="entry name" value="ALANINE RACEMASE, CATABOLIC-RELATED"/>
    <property type="match status" value="1"/>
</dbReference>
<dbReference type="GO" id="GO:0030632">
    <property type="term" value="P:D-alanine biosynthetic process"/>
    <property type="evidence" value="ECO:0007669"/>
    <property type="project" value="TreeGrafter"/>
</dbReference>
<keyword evidence="3 6" id="KW-0413">Isomerase</keyword>
<dbReference type="RefSeq" id="WP_045276829.1">
    <property type="nucleotide sequence ID" value="NZ_BAAAUP010000014.1"/>
</dbReference>
<dbReference type="Pfam" id="PF01168">
    <property type="entry name" value="Ala_racemase_N"/>
    <property type="match status" value="1"/>
</dbReference>
<dbReference type="STRING" id="92835.RS81_02907"/>
<dbReference type="PANTHER" id="PTHR30511">
    <property type="entry name" value="ALANINE RACEMASE"/>
    <property type="match status" value="1"/>
</dbReference>
<dbReference type="InterPro" id="IPR000821">
    <property type="entry name" value="Ala_racemase"/>
</dbReference>
<comment type="caution">
    <text evidence="6">The sequence shown here is derived from an EMBL/GenBank/DDBJ whole genome shotgun (WGS) entry which is preliminary data.</text>
</comment>
<evidence type="ECO:0000259" key="5">
    <source>
        <dbReference type="Pfam" id="PF01168"/>
    </source>
</evidence>
<dbReference type="PRINTS" id="PR00992">
    <property type="entry name" value="ALARACEMASE"/>
</dbReference>
<evidence type="ECO:0000256" key="3">
    <source>
        <dbReference type="ARBA" id="ARBA00023235"/>
    </source>
</evidence>
<feature type="modified residue" description="N6-(pyridoxal phosphate)lysine" evidence="4">
    <location>
        <position position="33"/>
    </location>
</feature>
<dbReference type="SUPFAM" id="SSF51419">
    <property type="entry name" value="PLP-binding barrel"/>
    <property type="match status" value="1"/>
</dbReference>
<dbReference type="GO" id="GO:0008784">
    <property type="term" value="F:alanine racemase activity"/>
    <property type="evidence" value="ECO:0007669"/>
    <property type="project" value="UniProtKB-EC"/>
</dbReference>
<gene>
    <name evidence="6" type="primary">alr_3</name>
    <name evidence="6" type="ORF">RS81_02907</name>
</gene>
<keyword evidence="2 4" id="KW-0663">Pyridoxal phosphate</keyword>
<dbReference type="PATRIC" id="fig|92835.4.peg.2939"/>
<dbReference type="AlphaFoldDB" id="A0A0M2GWH4"/>
<evidence type="ECO:0000313" key="6">
    <source>
        <dbReference type="EMBL" id="KJL37915.1"/>
    </source>
</evidence>
<dbReference type="Gene3D" id="3.20.20.10">
    <property type="entry name" value="Alanine racemase"/>
    <property type="match status" value="1"/>
</dbReference>
<dbReference type="InterPro" id="IPR009006">
    <property type="entry name" value="Ala_racemase/Decarboxylase_C"/>
</dbReference>
<proteinExistence type="predicted"/>
<comment type="cofactor">
    <cofactor evidence="1 4">
        <name>pyridoxal 5'-phosphate</name>
        <dbReference type="ChEBI" id="CHEBI:597326"/>
    </cofactor>
</comment>
<evidence type="ECO:0000256" key="2">
    <source>
        <dbReference type="ARBA" id="ARBA00022898"/>
    </source>
</evidence>
<reference evidence="6 7" key="1">
    <citation type="submission" date="2015-02" db="EMBL/GenBank/DDBJ databases">
        <title>Draft genome sequences of ten Microbacterium spp. with emphasis on heavy metal contaminated environments.</title>
        <authorList>
            <person name="Corretto E."/>
        </authorList>
    </citation>
    <scope>NUCLEOTIDE SEQUENCE [LARGE SCALE GENOMIC DNA]</scope>
    <source>
        <strain evidence="6 7">DSM 12510</strain>
    </source>
</reference>
<dbReference type="GO" id="GO:0030170">
    <property type="term" value="F:pyridoxal phosphate binding"/>
    <property type="evidence" value="ECO:0007669"/>
    <property type="project" value="TreeGrafter"/>
</dbReference>
<dbReference type="InterPro" id="IPR020622">
    <property type="entry name" value="Ala_racemase_pyridoxalP-BS"/>
</dbReference>
<dbReference type="EMBL" id="JYIZ01000056">
    <property type="protein sequence ID" value="KJL37915.1"/>
    <property type="molecule type" value="Genomic_DNA"/>
</dbReference>
<evidence type="ECO:0000256" key="1">
    <source>
        <dbReference type="ARBA" id="ARBA00001933"/>
    </source>
</evidence>
<keyword evidence="7" id="KW-1185">Reference proteome</keyword>
<name>A0A0M2GWH4_9MICO</name>
<dbReference type="Gene3D" id="2.40.37.10">
    <property type="entry name" value="Lyase, Ornithine Decarboxylase, Chain A, domain 1"/>
    <property type="match status" value="1"/>
</dbReference>
<evidence type="ECO:0000256" key="4">
    <source>
        <dbReference type="PIRSR" id="PIRSR600821-50"/>
    </source>
</evidence>
<sequence>MTTRMHVDLDALRTNIARVRETVAPAQLMIVVKDDAYGHGLEAVARTAATAGVTWFGAFDVRTGSAVRAAVGPVPRIFAWIAASRSELDEAIAADLDLGIGDSDLLEELAVAAQHAAVVARVHLKIDTGLHRNGVRPEHWSAFVDRAAALETGGLIEVVGVWSHIAEASDAEDDEARVAFEHAVAVARAAGLRPRVRHLAASAASFARPEFRYDMVRVGAFCYGIRSAGGPSASDLGVTPIARLDAAVTAVRGDDVHIALGGLQGLPTALRGRGAVVGTPAGARELRLVGLHESIVASWPGAQNGDAVTVYGPGVAGEVSATDLAELIGTIGEEIAVRVSPLIPRTYAGE</sequence>
<dbReference type="InterPro" id="IPR029066">
    <property type="entry name" value="PLP-binding_barrel"/>
</dbReference>
<accession>A0A0M2GWH4</accession>
<dbReference type="EC" id="5.1.1.1" evidence="6"/>
<evidence type="ECO:0000313" key="7">
    <source>
        <dbReference type="Proteomes" id="UP000033956"/>
    </source>
</evidence>